<proteinExistence type="predicted"/>
<sequence length="117" mass="14171">MLSKERSKILKIVDEVYKYFIEHTHTCHITSTIDFNEAETNIKFKVRLKDKKEMQDVIEHLDKLFSVQRYREVEELYWNLTGDCYTSDETNLVGMMVDDFKIEAEDEVLRLYLVRRR</sequence>
<dbReference type="Proteomes" id="UP000014923">
    <property type="component" value="Unassembled WGS sequence"/>
</dbReference>
<reference evidence="1" key="1">
    <citation type="submission" date="2013-03" db="EMBL/GenBank/DDBJ databases">
        <title>Draft genome sequence of the hydrogen-ethanol-producing anaerobic alkalithermophilic Caloramator celere.</title>
        <authorList>
            <person name="Ciranna A."/>
            <person name="Larjo A."/>
            <person name="Kivisto A."/>
            <person name="Santala V."/>
            <person name="Roos C."/>
            <person name="Karp M."/>
        </authorList>
    </citation>
    <scope>NUCLEOTIDE SEQUENCE [LARGE SCALE GENOMIC DNA]</scope>
    <source>
        <strain evidence="1">DSM 8682</strain>
    </source>
</reference>
<name>R7RTH7_9CLOT</name>
<organism evidence="1 2">
    <name type="scientific">Thermobrachium celere DSM 8682</name>
    <dbReference type="NCBI Taxonomy" id="941824"/>
    <lineage>
        <taxon>Bacteria</taxon>
        <taxon>Bacillati</taxon>
        <taxon>Bacillota</taxon>
        <taxon>Clostridia</taxon>
        <taxon>Eubacteriales</taxon>
        <taxon>Clostridiaceae</taxon>
        <taxon>Thermobrachium</taxon>
    </lineage>
</organism>
<evidence type="ECO:0008006" key="3">
    <source>
        <dbReference type="Google" id="ProtNLM"/>
    </source>
</evidence>
<evidence type="ECO:0000313" key="1">
    <source>
        <dbReference type="EMBL" id="CDF59354.1"/>
    </source>
</evidence>
<comment type="caution">
    <text evidence="1">The sequence shown here is derived from an EMBL/GenBank/DDBJ whole genome shotgun (WGS) entry which is preliminary data.</text>
</comment>
<dbReference type="EMBL" id="CAVN010000099">
    <property type="protein sequence ID" value="CDF59354.1"/>
    <property type="molecule type" value="Genomic_DNA"/>
</dbReference>
<protein>
    <recommendedName>
        <fullName evidence="3">Na+-translocating membrane potential-generating system MpsC domain-containing protein</fullName>
    </recommendedName>
</protein>
<keyword evidence="2" id="KW-1185">Reference proteome</keyword>
<evidence type="ECO:0000313" key="2">
    <source>
        <dbReference type="Proteomes" id="UP000014923"/>
    </source>
</evidence>
<accession>R7RTH7</accession>
<gene>
    <name evidence="1" type="ORF">TCEL_00820</name>
</gene>
<dbReference type="AlphaFoldDB" id="R7RTH7"/>
<dbReference type="HOGENOM" id="CLU_165264_0_0_9"/>